<name>A0ABS1BBQ8_9MICO</name>
<dbReference type="InterPro" id="IPR037094">
    <property type="entry name" value="Glyco_hydro_38_cen_sf"/>
</dbReference>
<protein>
    <submittedName>
        <fullName evidence="7">Alpha-mannosidase</fullName>
    </submittedName>
</protein>
<evidence type="ECO:0000256" key="4">
    <source>
        <dbReference type="ARBA" id="ARBA00023295"/>
    </source>
</evidence>
<dbReference type="PANTHER" id="PTHR46017:SF1">
    <property type="entry name" value="ALPHA-MANNOSIDASE 2C1"/>
    <property type="match status" value="1"/>
</dbReference>
<organism evidence="7 8">
    <name type="scientific">Brachybacterium halotolerans</name>
    <dbReference type="NCBI Taxonomy" id="2795215"/>
    <lineage>
        <taxon>Bacteria</taxon>
        <taxon>Bacillati</taxon>
        <taxon>Actinomycetota</taxon>
        <taxon>Actinomycetes</taxon>
        <taxon>Micrococcales</taxon>
        <taxon>Dermabacteraceae</taxon>
        <taxon>Brachybacterium</taxon>
    </lineage>
</organism>
<dbReference type="InterPro" id="IPR028995">
    <property type="entry name" value="Glyco_hydro_57/38_cen_sf"/>
</dbReference>
<dbReference type="InterPro" id="IPR041147">
    <property type="entry name" value="GH38_C"/>
</dbReference>
<dbReference type="Gene3D" id="1.20.1270.50">
    <property type="entry name" value="Glycoside hydrolase family 38, central domain"/>
    <property type="match status" value="1"/>
</dbReference>
<comment type="similarity">
    <text evidence="1">Belongs to the glycosyl hydrolase 38 family.</text>
</comment>
<dbReference type="RefSeq" id="WP_200502640.1">
    <property type="nucleotide sequence ID" value="NZ_JAEDAJ010000005.1"/>
</dbReference>
<dbReference type="Pfam" id="PF01074">
    <property type="entry name" value="Glyco_hydro_38N"/>
    <property type="match status" value="1"/>
</dbReference>
<dbReference type="InterPro" id="IPR011330">
    <property type="entry name" value="Glyco_hydro/deAcase_b/a-brl"/>
</dbReference>
<keyword evidence="2" id="KW-0479">Metal-binding</keyword>
<dbReference type="EMBL" id="JAEDAJ010000005">
    <property type="protein sequence ID" value="MBK0331897.1"/>
    <property type="molecule type" value="Genomic_DNA"/>
</dbReference>
<feature type="region of interest" description="Disordered" evidence="5">
    <location>
        <begin position="621"/>
        <end position="640"/>
    </location>
</feature>
<gene>
    <name evidence="7" type="ORF">I8D64_10835</name>
</gene>
<accession>A0ABS1BBQ8</accession>
<feature type="domain" description="Glycoside hydrolase family 38 central" evidence="6">
    <location>
        <begin position="518"/>
        <end position="596"/>
    </location>
</feature>
<dbReference type="CDD" id="cd10789">
    <property type="entry name" value="GH38N_AMII_ER_cytosolic"/>
    <property type="match status" value="1"/>
</dbReference>
<evidence type="ECO:0000256" key="3">
    <source>
        <dbReference type="ARBA" id="ARBA00022801"/>
    </source>
</evidence>
<keyword evidence="3" id="KW-0378">Hydrolase</keyword>
<sequence>MHDDTRLTEERIRRFVRDHLEGGGRREQVPVSIRAHALPGEPVPPAEAIAALPEYVPIEVGQSWGRAWSTLWLHVTGSVPGEWNRPEDVCELVVDLDFTGGPGFQSEGLVFTPQAEPVKAINPLNAFMTLAPGQRLDHYLECAANPDVAGGWTFAPTDLGDPATLPERDLYTIRALHVQRSDRRIRALAEDVRALDGLMHELPETSPRRAEILRALEATLDAADPDDLPGTADAAREALRPALERPAHSSALTVMATGHAHIDSAWLWPVRETIRKCARTFSNAIALMDAEPDFTFSVSSAQQYLWMKEHYPSLFERIREKVAEGRFVPVGGMWVESDTNMPGSEAMARQFVAGKRFFLEEFGVETTQTWLPDSFGYSAALPQIAALAGQRDFLTQKVSWNQTNTFPHHTFLWEALDGTSVFTHFPPADTYNGTLEPSELAFLERNFKEKGRSDVAIDLFGFGDGGGGPSREMIEAGRRAADLEGSPKVEFASPEEFFSRARESYPSPPVWVGELYLELHRGTYSAQLATKQGNRRTEAALHQAEHLATLAAVRAGAPYPHDALEGMWHDALLLQFHDILPGSAIAWVHRDAERNHASIQARAEQVALDALAALAGTDGTIGADGTADTDGAGGTGEDRAGDEILLNTAPVTSRRGIAPYSAGRPVQETEGVALVRRGERIALDNGLVRAILDERGEIVSLIDSASGREAVAPGDSGARLQLHRDTPNAWDAWDIDAFYRHVVRDLDRPLAVEVDEIAGGARVTYRYTTTAPEDASGGVTGEGSEIVKIFELRPGDRALHLTIDLDWREHRKALKLGFGLDLRAPVMSSEIQFGHVDRPIPVNTSWDSARFETCAHRFVHVAEGARGVALANDSTYGHDVLRTVREADGGTTTTVRATLVRSPQFPDPGADHGAYSLRFALRPGADMVDAITEGYRANLPERWVPAAVARAAAPLARIEGAPGVLIETVKLAEDRSGDLVLRVYESLGERARAALVLDVPGAGGTAGSSAAGTRRAEVTAVDLLERPFGADAPAHLAPLVRDSSDEDPEPGAGIPLDLRPFEIRTLRVARA</sequence>
<dbReference type="Pfam" id="PF17677">
    <property type="entry name" value="Glyco_hydro38C2"/>
    <property type="match status" value="1"/>
</dbReference>
<dbReference type="SUPFAM" id="SSF88713">
    <property type="entry name" value="Glycoside hydrolase/deacetylase"/>
    <property type="match status" value="1"/>
</dbReference>
<reference evidence="7 8" key="1">
    <citation type="submission" date="2020-12" db="EMBL/GenBank/DDBJ databases">
        <title>Brachybacterium sp. MASK1Z-5, whole genome shotgun sequence.</title>
        <authorList>
            <person name="Tuo L."/>
        </authorList>
    </citation>
    <scope>NUCLEOTIDE SEQUENCE [LARGE SCALE GENOMIC DNA]</scope>
    <source>
        <strain evidence="7 8">MASK1Z-5</strain>
    </source>
</reference>
<dbReference type="SUPFAM" id="SSF88688">
    <property type="entry name" value="Families 57/38 glycoside transferase middle domain"/>
    <property type="match status" value="1"/>
</dbReference>
<dbReference type="InterPro" id="IPR000602">
    <property type="entry name" value="Glyco_hydro_38_N"/>
</dbReference>
<dbReference type="Pfam" id="PF09261">
    <property type="entry name" value="Alpha-mann_mid"/>
    <property type="match status" value="1"/>
</dbReference>
<proteinExistence type="inferred from homology"/>
<dbReference type="PANTHER" id="PTHR46017">
    <property type="entry name" value="ALPHA-MANNOSIDASE 2C1"/>
    <property type="match status" value="1"/>
</dbReference>
<dbReference type="InterPro" id="IPR015341">
    <property type="entry name" value="Glyco_hydro_38_cen"/>
</dbReference>
<keyword evidence="8" id="KW-1185">Reference proteome</keyword>
<evidence type="ECO:0000256" key="5">
    <source>
        <dbReference type="SAM" id="MobiDB-lite"/>
    </source>
</evidence>
<dbReference type="InterPro" id="IPR011013">
    <property type="entry name" value="Gal_mutarotase_sf_dom"/>
</dbReference>
<feature type="compositionally biased region" description="Low complexity" evidence="5">
    <location>
        <begin position="621"/>
        <end position="630"/>
    </location>
</feature>
<evidence type="ECO:0000313" key="8">
    <source>
        <dbReference type="Proteomes" id="UP000612352"/>
    </source>
</evidence>
<evidence type="ECO:0000256" key="2">
    <source>
        <dbReference type="ARBA" id="ARBA00022723"/>
    </source>
</evidence>
<evidence type="ECO:0000313" key="7">
    <source>
        <dbReference type="EMBL" id="MBK0331897.1"/>
    </source>
</evidence>
<dbReference type="InterPro" id="IPR027291">
    <property type="entry name" value="Glyco_hydro_38_N_sf"/>
</dbReference>
<dbReference type="SUPFAM" id="SSF74650">
    <property type="entry name" value="Galactose mutarotase-like"/>
    <property type="match status" value="1"/>
</dbReference>
<comment type="caution">
    <text evidence="7">The sequence shown here is derived from an EMBL/GenBank/DDBJ whole genome shotgun (WGS) entry which is preliminary data.</text>
</comment>
<dbReference type="SMART" id="SM00872">
    <property type="entry name" value="Alpha-mann_mid"/>
    <property type="match status" value="1"/>
</dbReference>
<dbReference type="InterPro" id="IPR011682">
    <property type="entry name" value="Glyco_hydro_38_C"/>
</dbReference>
<dbReference type="Gene3D" id="2.70.98.30">
    <property type="entry name" value="Golgi alpha-mannosidase II, domain 4"/>
    <property type="match status" value="1"/>
</dbReference>
<evidence type="ECO:0000259" key="6">
    <source>
        <dbReference type="SMART" id="SM00872"/>
    </source>
</evidence>
<dbReference type="InterPro" id="IPR054723">
    <property type="entry name" value="Ams1-like_N"/>
</dbReference>
<dbReference type="Gene3D" id="3.20.110.10">
    <property type="entry name" value="Glycoside hydrolase 38, N terminal domain"/>
    <property type="match status" value="1"/>
</dbReference>
<dbReference type="Pfam" id="PF22907">
    <property type="entry name" value="Ams1-like_1st"/>
    <property type="match status" value="1"/>
</dbReference>
<evidence type="ECO:0000256" key="1">
    <source>
        <dbReference type="ARBA" id="ARBA00009792"/>
    </source>
</evidence>
<keyword evidence="4" id="KW-0326">Glycosidase</keyword>
<dbReference type="Proteomes" id="UP000612352">
    <property type="component" value="Unassembled WGS sequence"/>
</dbReference>
<dbReference type="Pfam" id="PF07748">
    <property type="entry name" value="Glyco_hydro_38C"/>
    <property type="match status" value="1"/>
</dbReference>